<proteinExistence type="predicted"/>
<evidence type="ECO:0000313" key="1">
    <source>
        <dbReference type="EMBL" id="SJN14085.1"/>
    </source>
</evidence>
<accession>A0A1R4I2R8</accession>
<dbReference type="AlphaFoldDB" id="A0A1R4I2R8"/>
<reference evidence="1 2" key="1">
    <citation type="submission" date="2017-02" db="EMBL/GenBank/DDBJ databases">
        <authorList>
            <person name="Dridi B."/>
        </authorList>
    </citation>
    <scope>NUCLEOTIDE SEQUENCE [LARGE SCALE GENOMIC DNA]</scope>
    <source>
        <strain evidence="1 2">JB380</strain>
    </source>
</reference>
<dbReference type="Proteomes" id="UP000196331">
    <property type="component" value="Unassembled WGS sequence"/>
</dbReference>
<dbReference type="OrthoDB" id="8910937at2"/>
<dbReference type="EMBL" id="FUKM01000051">
    <property type="protein sequence ID" value="SJN14085.1"/>
    <property type="molecule type" value="Genomic_DNA"/>
</dbReference>
<sequence length="70" mass="7825">MTLEKKITERYGVLLSLTDLADLLKRSPDGLSISLRGKSEFALKWSHAKRKVGRRVYFCASDVAGLIDEA</sequence>
<evidence type="ECO:0008006" key="3">
    <source>
        <dbReference type="Google" id="ProtNLM"/>
    </source>
</evidence>
<evidence type="ECO:0000313" key="2">
    <source>
        <dbReference type="Proteomes" id="UP000196331"/>
    </source>
</evidence>
<organism evidence="1 2">
    <name type="scientific">Halomonas citrativorans</name>
    <dbReference type="NCBI Taxonomy" id="2742612"/>
    <lineage>
        <taxon>Bacteria</taxon>
        <taxon>Pseudomonadati</taxon>
        <taxon>Pseudomonadota</taxon>
        <taxon>Gammaproteobacteria</taxon>
        <taxon>Oceanospirillales</taxon>
        <taxon>Halomonadaceae</taxon>
        <taxon>Halomonas</taxon>
    </lineage>
</organism>
<gene>
    <name evidence="1" type="ORF">CZ787_13375</name>
</gene>
<name>A0A1R4I2R8_9GAMM</name>
<protein>
    <recommendedName>
        <fullName evidence="3">Plasmid-related protein</fullName>
    </recommendedName>
</protein>
<dbReference type="RefSeq" id="WP_087109881.1">
    <property type="nucleotide sequence ID" value="NZ_FUKM01000051.1"/>
</dbReference>
<comment type="caution">
    <text evidence="1">The sequence shown here is derived from an EMBL/GenBank/DDBJ whole genome shotgun (WGS) entry which is preliminary data.</text>
</comment>